<dbReference type="PROSITE" id="PS51257">
    <property type="entry name" value="PROKAR_LIPOPROTEIN"/>
    <property type="match status" value="1"/>
</dbReference>
<proteinExistence type="predicted"/>
<feature type="chain" id="PRO_5043644356" evidence="1">
    <location>
        <begin position="20"/>
        <end position="145"/>
    </location>
</feature>
<evidence type="ECO:0000256" key="1">
    <source>
        <dbReference type="SAM" id="SignalP"/>
    </source>
</evidence>
<dbReference type="EMBL" id="JAHPRE010000037">
    <property type="protein sequence ID" value="MCU4397279.1"/>
    <property type="molecule type" value="Genomic_DNA"/>
</dbReference>
<feature type="signal peptide" evidence="1">
    <location>
        <begin position="1"/>
        <end position="19"/>
    </location>
</feature>
<dbReference type="RefSeq" id="WP_262579016.1">
    <property type="nucleotide sequence ID" value="NZ_JAHPRE010000037.1"/>
</dbReference>
<organism evidence="2 3">
    <name type="scientific">Acinetobacter junii</name>
    <dbReference type="NCBI Taxonomy" id="40215"/>
    <lineage>
        <taxon>Bacteria</taxon>
        <taxon>Pseudomonadati</taxon>
        <taxon>Pseudomonadota</taxon>
        <taxon>Gammaproteobacteria</taxon>
        <taxon>Moraxellales</taxon>
        <taxon>Moraxellaceae</taxon>
        <taxon>Acinetobacter</taxon>
    </lineage>
</organism>
<name>A0AAW5R9B2_ACIJU</name>
<dbReference type="Proteomes" id="UP001208534">
    <property type="component" value="Unassembled WGS sequence"/>
</dbReference>
<gene>
    <name evidence="2" type="ORF">KTH64_10010</name>
</gene>
<protein>
    <submittedName>
        <fullName evidence="2">Uncharacterized protein</fullName>
    </submittedName>
</protein>
<keyword evidence="1" id="KW-0732">Signal</keyword>
<dbReference type="AlphaFoldDB" id="A0AAW5R9B2"/>
<reference evidence="2" key="1">
    <citation type="submission" date="2021-06" db="EMBL/GenBank/DDBJ databases">
        <title>Propagation of a rapidly emergent carbapenem-resistant Acinetobacter baumannii lineage by various extra-hospital transmission networks.</title>
        <authorList>
            <person name="Calix J."/>
        </authorList>
    </citation>
    <scope>NUCLEOTIDE SEQUENCE</scope>
    <source>
        <strain evidence="2">WU_MDCI_Aw63</strain>
    </source>
</reference>
<accession>A0AAW5R9B2</accession>
<evidence type="ECO:0000313" key="2">
    <source>
        <dbReference type="EMBL" id="MCU4397279.1"/>
    </source>
</evidence>
<sequence>MKKLIIGLAVAACSHSLFAACPSQSKTVFNCTTTNNKVIQVCDAGNAISYSFGKANATPELAITVPRNKVTTYQWQGIGRYENYAINIPNGKTIYRVNDSLDKMSQQYTAGVEVSNNDKLLTTVECAANKKITSKIQGIKLRPEM</sequence>
<evidence type="ECO:0000313" key="3">
    <source>
        <dbReference type="Proteomes" id="UP001208534"/>
    </source>
</evidence>
<comment type="caution">
    <text evidence="2">The sequence shown here is derived from an EMBL/GenBank/DDBJ whole genome shotgun (WGS) entry which is preliminary data.</text>
</comment>